<evidence type="ECO:0000256" key="3">
    <source>
        <dbReference type="ARBA" id="ARBA00022801"/>
    </source>
</evidence>
<dbReference type="Pfam" id="PF00884">
    <property type="entry name" value="Sulfatase"/>
    <property type="match status" value="1"/>
</dbReference>
<protein>
    <submittedName>
        <fullName evidence="7">Arylsulfatase</fullName>
        <ecNumber evidence="7">3.1.6.1</ecNumber>
    </submittedName>
</protein>
<evidence type="ECO:0000256" key="1">
    <source>
        <dbReference type="ARBA" id="ARBA00008779"/>
    </source>
</evidence>
<evidence type="ECO:0000313" key="7">
    <source>
        <dbReference type="EMBL" id="QDT11782.1"/>
    </source>
</evidence>
<dbReference type="EMBL" id="CP036526">
    <property type="protein sequence ID" value="QDT11782.1"/>
    <property type="molecule type" value="Genomic_DNA"/>
</dbReference>
<dbReference type="EC" id="3.1.6.1" evidence="7"/>
<keyword evidence="4" id="KW-0106">Calcium</keyword>
<name>A0A517NXC1_9BACT</name>
<evidence type="ECO:0000313" key="8">
    <source>
        <dbReference type="Proteomes" id="UP000319817"/>
    </source>
</evidence>
<accession>A0A517NXC1</accession>
<dbReference type="PROSITE" id="PS00523">
    <property type="entry name" value="SULFATASE_1"/>
    <property type="match status" value="1"/>
</dbReference>
<evidence type="ECO:0000256" key="5">
    <source>
        <dbReference type="SAM" id="MobiDB-lite"/>
    </source>
</evidence>
<keyword evidence="3 7" id="KW-0378">Hydrolase</keyword>
<dbReference type="InterPro" id="IPR050738">
    <property type="entry name" value="Sulfatase"/>
</dbReference>
<dbReference type="SUPFAM" id="SSF53649">
    <property type="entry name" value="Alkaline phosphatase-like"/>
    <property type="match status" value="1"/>
</dbReference>
<evidence type="ECO:0000256" key="4">
    <source>
        <dbReference type="ARBA" id="ARBA00022837"/>
    </source>
</evidence>
<dbReference type="GO" id="GO:0046872">
    <property type="term" value="F:metal ion binding"/>
    <property type="evidence" value="ECO:0007669"/>
    <property type="project" value="UniProtKB-KW"/>
</dbReference>
<dbReference type="GO" id="GO:0004065">
    <property type="term" value="F:arylsulfatase activity"/>
    <property type="evidence" value="ECO:0007669"/>
    <property type="project" value="UniProtKB-EC"/>
</dbReference>
<dbReference type="InterPro" id="IPR024607">
    <property type="entry name" value="Sulfatase_CS"/>
</dbReference>
<keyword evidence="2" id="KW-0479">Metal-binding</keyword>
<dbReference type="AlphaFoldDB" id="A0A517NXC1"/>
<dbReference type="PANTHER" id="PTHR42693:SF53">
    <property type="entry name" value="ENDO-4-O-SULFATASE"/>
    <property type="match status" value="1"/>
</dbReference>
<keyword evidence="8" id="KW-1185">Reference proteome</keyword>
<gene>
    <name evidence="7" type="primary">atsA_60</name>
    <name evidence="7" type="ORF">K239x_37820</name>
</gene>
<sequence>MKQFLRPAQLTPVTFASVLLWSVLIVSQIGSASTCCAADKPNFIVFLADDLGWGDLGCYGHPKIKTPNLDKFASEGVRFTQAYAACGVCSPSRSSVLTGRTPYRNGVWRWLPVGNEAHLRASEITIPESLRPLGYQTMHSGKWHLNGYFNRPEQPQPNDHGYDWWFATQNNASPSHKDPINFVRNGKEVGPLTGFSAPLVSQEASAWLKKERDPSQPFFITVWTHEPHLPIESDPEFQQLYKEIENPGVRQHHGNITQLDHAFGNLMTTVDELGLRDNTFVIFTSDNGPEGSGKGNLKNPQSQQNRTWGSTGGLRGRKRDSHEGGIRVPGIVRWPGRIKPGTQSDVPIIGSDIFTTVLEIAGAPLPTDRTIDGVNLIPACERIDLERPVPLFWRTHIAPPASHAAMRIGDWKIIADQQLTKFQLYQIAKDPTEENDLASKMPEKLAEMKIRFMEVWKGVEAEGPREWWANQPQGGKRKKGPKLPDGTDDTGEFDVVKGATVSVSDLGYLLEAGAGEGFALQKLDVPIQESATFKIQYRTAVSSVTRNACFCFGSTAQNDRLYKAGTLIGMGRHGAFDGSWANVGIGAGKKSDFDPNALFTATVTIDLDHGKLVLNVDGQRIEHQLPGNLESVDYVGIYAKNTKSEFSKITRVE</sequence>
<dbReference type="RefSeq" id="WP_145419559.1">
    <property type="nucleotide sequence ID" value="NZ_CP036526.1"/>
</dbReference>
<dbReference type="PANTHER" id="PTHR42693">
    <property type="entry name" value="ARYLSULFATASE FAMILY MEMBER"/>
    <property type="match status" value="1"/>
</dbReference>
<dbReference type="Gene3D" id="3.30.1120.10">
    <property type="match status" value="1"/>
</dbReference>
<feature type="region of interest" description="Disordered" evidence="5">
    <location>
        <begin position="465"/>
        <end position="491"/>
    </location>
</feature>
<organism evidence="7 8">
    <name type="scientific">Stieleria marina</name>
    <dbReference type="NCBI Taxonomy" id="1930275"/>
    <lineage>
        <taxon>Bacteria</taxon>
        <taxon>Pseudomonadati</taxon>
        <taxon>Planctomycetota</taxon>
        <taxon>Planctomycetia</taxon>
        <taxon>Pirellulales</taxon>
        <taxon>Pirellulaceae</taxon>
        <taxon>Stieleria</taxon>
    </lineage>
</organism>
<dbReference type="InterPro" id="IPR017850">
    <property type="entry name" value="Alkaline_phosphatase_core_sf"/>
</dbReference>
<evidence type="ECO:0000256" key="2">
    <source>
        <dbReference type="ARBA" id="ARBA00022723"/>
    </source>
</evidence>
<feature type="region of interest" description="Disordered" evidence="5">
    <location>
        <begin position="286"/>
        <end position="326"/>
    </location>
</feature>
<comment type="similarity">
    <text evidence="1">Belongs to the sulfatase family.</text>
</comment>
<feature type="compositionally biased region" description="Polar residues" evidence="5">
    <location>
        <begin position="298"/>
        <end position="309"/>
    </location>
</feature>
<dbReference type="Gene3D" id="3.40.720.10">
    <property type="entry name" value="Alkaline Phosphatase, subunit A"/>
    <property type="match status" value="1"/>
</dbReference>
<dbReference type="InterPro" id="IPR000917">
    <property type="entry name" value="Sulfatase_N"/>
</dbReference>
<feature type="domain" description="Sulfatase N-terminal" evidence="6">
    <location>
        <begin position="41"/>
        <end position="363"/>
    </location>
</feature>
<evidence type="ECO:0000259" key="6">
    <source>
        <dbReference type="Pfam" id="PF00884"/>
    </source>
</evidence>
<dbReference type="PROSITE" id="PS00149">
    <property type="entry name" value="SULFATASE_2"/>
    <property type="match status" value="1"/>
</dbReference>
<dbReference type="Proteomes" id="UP000319817">
    <property type="component" value="Chromosome"/>
</dbReference>
<dbReference type="OrthoDB" id="9803751at2"/>
<proteinExistence type="inferred from homology"/>
<reference evidence="7 8" key="1">
    <citation type="submission" date="2019-02" db="EMBL/GenBank/DDBJ databases">
        <title>Deep-cultivation of Planctomycetes and their phenomic and genomic characterization uncovers novel biology.</title>
        <authorList>
            <person name="Wiegand S."/>
            <person name="Jogler M."/>
            <person name="Boedeker C."/>
            <person name="Pinto D."/>
            <person name="Vollmers J."/>
            <person name="Rivas-Marin E."/>
            <person name="Kohn T."/>
            <person name="Peeters S.H."/>
            <person name="Heuer A."/>
            <person name="Rast P."/>
            <person name="Oberbeckmann S."/>
            <person name="Bunk B."/>
            <person name="Jeske O."/>
            <person name="Meyerdierks A."/>
            <person name="Storesund J.E."/>
            <person name="Kallscheuer N."/>
            <person name="Luecker S."/>
            <person name="Lage O.M."/>
            <person name="Pohl T."/>
            <person name="Merkel B.J."/>
            <person name="Hornburger P."/>
            <person name="Mueller R.-W."/>
            <person name="Bruemmer F."/>
            <person name="Labrenz M."/>
            <person name="Spormann A.M."/>
            <person name="Op den Camp H."/>
            <person name="Overmann J."/>
            <person name="Amann R."/>
            <person name="Jetten M.S.M."/>
            <person name="Mascher T."/>
            <person name="Medema M.H."/>
            <person name="Devos D.P."/>
            <person name="Kaster A.-K."/>
            <person name="Ovreas L."/>
            <person name="Rohde M."/>
            <person name="Galperin M.Y."/>
            <person name="Jogler C."/>
        </authorList>
    </citation>
    <scope>NUCLEOTIDE SEQUENCE [LARGE SCALE GENOMIC DNA]</scope>
    <source>
        <strain evidence="7 8">K23_9</strain>
    </source>
</reference>